<keyword evidence="1" id="KW-1185">Reference proteome</keyword>
<proteinExistence type="predicted"/>
<dbReference type="RefSeq" id="XP_025835894.1">
    <property type="nucleotide sequence ID" value="XM_025980109.1"/>
</dbReference>
<sequence>METIKNRNEKWVSSVCKVECRLSERRLTERPLIRTSTQPEPRVLTLSHLPRYVLLCIEENLQGGCVNAKQEDMSEMIYMLKSSITTNVKKKRFNNEWICMKIPGTKL</sequence>
<dbReference type="Proteomes" id="UP000192223">
    <property type="component" value="Unplaced"/>
</dbReference>
<gene>
    <name evidence="2" type="primary">LOC112906261</name>
</gene>
<dbReference type="GeneID" id="112906261"/>
<evidence type="ECO:0000313" key="2">
    <source>
        <dbReference type="RefSeq" id="XP_025835894.1"/>
    </source>
</evidence>
<dbReference type="InParanoid" id="A0A7F5RIR9"/>
<organism evidence="1 2">
    <name type="scientific">Agrilus planipennis</name>
    <name type="common">Emerald ash borer</name>
    <name type="synonym">Agrilus marcopoli</name>
    <dbReference type="NCBI Taxonomy" id="224129"/>
    <lineage>
        <taxon>Eukaryota</taxon>
        <taxon>Metazoa</taxon>
        <taxon>Ecdysozoa</taxon>
        <taxon>Arthropoda</taxon>
        <taxon>Hexapoda</taxon>
        <taxon>Insecta</taxon>
        <taxon>Pterygota</taxon>
        <taxon>Neoptera</taxon>
        <taxon>Endopterygota</taxon>
        <taxon>Coleoptera</taxon>
        <taxon>Polyphaga</taxon>
        <taxon>Elateriformia</taxon>
        <taxon>Buprestoidea</taxon>
        <taxon>Buprestidae</taxon>
        <taxon>Agrilinae</taxon>
        <taxon>Agrilus</taxon>
    </lineage>
</organism>
<protein>
    <submittedName>
        <fullName evidence="2">Uncharacterized protein LOC112906261 isoform X1</fullName>
    </submittedName>
</protein>
<reference evidence="2" key="1">
    <citation type="submission" date="2025-08" db="UniProtKB">
        <authorList>
            <consortium name="RefSeq"/>
        </authorList>
    </citation>
    <scope>IDENTIFICATION</scope>
    <source>
        <tissue evidence="2">Entire body</tissue>
    </source>
</reference>
<dbReference type="OrthoDB" id="125347at2759"/>
<dbReference type="KEGG" id="apln:112906261"/>
<name>A0A7F5RIR9_AGRPL</name>
<evidence type="ECO:0000313" key="1">
    <source>
        <dbReference type="Proteomes" id="UP000192223"/>
    </source>
</evidence>
<dbReference type="AlphaFoldDB" id="A0A7F5RIR9"/>
<accession>A0A7F5RIR9</accession>